<evidence type="ECO:0000313" key="7">
    <source>
        <dbReference type="EMBL" id="MPM44976.1"/>
    </source>
</evidence>
<keyword evidence="3" id="KW-0238">DNA-binding</keyword>
<dbReference type="Pfam" id="PF00126">
    <property type="entry name" value="HTH_1"/>
    <property type="match status" value="1"/>
</dbReference>
<dbReference type="Gene3D" id="1.10.10.10">
    <property type="entry name" value="Winged helix-like DNA-binding domain superfamily/Winged helix DNA-binding domain"/>
    <property type="match status" value="1"/>
</dbReference>
<accession>A0A644ZW89</accession>
<comment type="similarity">
    <text evidence="1">Belongs to the LysR transcriptional regulatory family.</text>
</comment>
<evidence type="ECO:0000256" key="3">
    <source>
        <dbReference type="ARBA" id="ARBA00023125"/>
    </source>
</evidence>
<dbReference type="PRINTS" id="PR00039">
    <property type="entry name" value="HTHLYSR"/>
</dbReference>
<dbReference type="Gene3D" id="3.40.190.10">
    <property type="entry name" value="Periplasmic binding protein-like II"/>
    <property type="match status" value="2"/>
</dbReference>
<dbReference type="PROSITE" id="PS50931">
    <property type="entry name" value="HTH_LYSR"/>
    <property type="match status" value="1"/>
</dbReference>
<evidence type="ECO:0000256" key="5">
    <source>
        <dbReference type="ARBA" id="ARBA00023163"/>
    </source>
</evidence>
<protein>
    <submittedName>
        <fullName evidence="7">Hydrogen peroxide-inducible genes activator</fullName>
    </submittedName>
</protein>
<dbReference type="GO" id="GO:0003700">
    <property type="term" value="F:DNA-binding transcription factor activity"/>
    <property type="evidence" value="ECO:0007669"/>
    <property type="project" value="InterPro"/>
</dbReference>
<dbReference type="SUPFAM" id="SSF53850">
    <property type="entry name" value="Periplasmic binding protein-like II"/>
    <property type="match status" value="1"/>
</dbReference>
<keyword evidence="5" id="KW-0804">Transcription</keyword>
<organism evidence="7">
    <name type="scientific">bioreactor metagenome</name>
    <dbReference type="NCBI Taxonomy" id="1076179"/>
    <lineage>
        <taxon>unclassified sequences</taxon>
        <taxon>metagenomes</taxon>
        <taxon>ecological metagenomes</taxon>
    </lineage>
</organism>
<keyword evidence="4" id="KW-0010">Activator</keyword>
<dbReference type="FunFam" id="1.10.10.10:FF:000001">
    <property type="entry name" value="LysR family transcriptional regulator"/>
    <property type="match status" value="1"/>
</dbReference>
<comment type="caution">
    <text evidence="7">The sequence shown here is derived from an EMBL/GenBank/DDBJ whole genome shotgun (WGS) entry which is preliminary data.</text>
</comment>
<name>A0A644ZW89_9ZZZZ</name>
<dbReference type="EMBL" id="VSSQ01010693">
    <property type="protein sequence ID" value="MPM44976.1"/>
    <property type="molecule type" value="Genomic_DNA"/>
</dbReference>
<dbReference type="InterPro" id="IPR036390">
    <property type="entry name" value="WH_DNA-bd_sf"/>
</dbReference>
<evidence type="ECO:0000256" key="4">
    <source>
        <dbReference type="ARBA" id="ARBA00023159"/>
    </source>
</evidence>
<dbReference type="PANTHER" id="PTHR30346:SF26">
    <property type="entry name" value="HYDROGEN PEROXIDE-INDUCIBLE GENES ACTIVATOR"/>
    <property type="match status" value="1"/>
</dbReference>
<dbReference type="GO" id="GO:0032993">
    <property type="term" value="C:protein-DNA complex"/>
    <property type="evidence" value="ECO:0007669"/>
    <property type="project" value="TreeGrafter"/>
</dbReference>
<evidence type="ECO:0000256" key="1">
    <source>
        <dbReference type="ARBA" id="ARBA00009437"/>
    </source>
</evidence>
<dbReference type="InterPro" id="IPR036388">
    <property type="entry name" value="WH-like_DNA-bd_sf"/>
</dbReference>
<dbReference type="AlphaFoldDB" id="A0A644ZW89"/>
<gene>
    <name evidence="7" type="primary">oxyR_16</name>
    <name evidence="7" type="ORF">SDC9_91661</name>
</gene>
<sequence>MSIQQLDYIIAVDRLRHFARAAEACGVSQPTLSMMIQKLEEELGVELFDRKKSPVETTPIGKKLISQAKVIGFNIKQFREIADSARDVVEGELHMAIIPTLAPYIIPKFFGEVRRRLPDLKVSISEIRTSEIIDKLKSAELELAIVSTPINEPGILELPLFYERFIAYISPTEKKMYEQEKILSSELDPHGMWLLQEGHCFRSQMINICHKNASAMQIYEAGSIETLIRIVDINGGYTLIPELHISALTAEQKKNIRFFSVDEPRREISCVFREDFVKERLINELVDAVKIMIPKFMLDKRLSKFRVKL</sequence>
<dbReference type="SUPFAM" id="SSF46785">
    <property type="entry name" value="Winged helix' DNA-binding domain"/>
    <property type="match status" value="1"/>
</dbReference>
<dbReference type="CDD" id="cd08411">
    <property type="entry name" value="PBP2_OxyR"/>
    <property type="match status" value="1"/>
</dbReference>
<dbReference type="Pfam" id="PF03466">
    <property type="entry name" value="LysR_substrate"/>
    <property type="match status" value="1"/>
</dbReference>
<feature type="domain" description="HTH lysR-type" evidence="6">
    <location>
        <begin position="1"/>
        <end position="58"/>
    </location>
</feature>
<dbReference type="PANTHER" id="PTHR30346">
    <property type="entry name" value="TRANSCRIPTIONAL DUAL REGULATOR HCAR-RELATED"/>
    <property type="match status" value="1"/>
</dbReference>
<dbReference type="InterPro" id="IPR000847">
    <property type="entry name" value="LysR_HTH_N"/>
</dbReference>
<proteinExistence type="inferred from homology"/>
<dbReference type="GO" id="GO:0003677">
    <property type="term" value="F:DNA binding"/>
    <property type="evidence" value="ECO:0007669"/>
    <property type="project" value="UniProtKB-KW"/>
</dbReference>
<dbReference type="InterPro" id="IPR005119">
    <property type="entry name" value="LysR_subst-bd"/>
</dbReference>
<evidence type="ECO:0000256" key="2">
    <source>
        <dbReference type="ARBA" id="ARBA00023015"/>
    </source>
</evidence>
<evidence type="ECO:0000259" key="6">
    <source>
        <dbReference type="PROSITE" id="PS50931"/>
    </source>
</evidence>
<keyword evidence="2" id="KW-0805">Transcription regulation</keyword>
<reference evidence="7" key="1">
    <citation type="submission" date="2019-08" db="EMBL/GenBank/DDBJ databases">
        <authorList>
            <person name="Kucharzyk K."/>
            <person name="Murdoch R.W."/>
            <person name="Higgins S."/>
            <person name="Loffler F."/>
        </authorList>
    </citation>
    <scope>NUCLEOTIDE SEQUENCE</scope>
</reference>